<feature type="compositionally biased region" description="Polar residues" evidence="10">
    <location>
        <begin position="119"/>
        <end position="129"/>
    </location>
</feature>
<dbReference type="GO" id="GO:0000978">
    <property type="term" value="F:RNA polymerase II cis-regulatory region sequence-specific DNA binding"/>
    <property type="evidence" value="ECO:0007669"/>
    <property type="project" value="TreeGrafter"/>
</dbReference>
<dbReference type="GO" id="GO:0005634">
    <property type="term" value="C:nucleus"/>
    <property type="evidence" value="ECO:0007669"/>
    <property type="project" value="UniProtKB-SubCell"/>
</dbReference>
<dbReference type="GO" id="GO:0008270">
    <property type="term" value="F:zinc ion binding"/>
    <property type="evidence" value="ECO:0007669"/>
    <property type="project" value="UniProtKB-KW"/>
</dbReference>
<dbReference type="Pfam" id="PF00096">
    <property type="entry name" value="zf-C2H2"/>
    <property type="match status" value="1"/>
</dbReference>
<keyword evidence="4" id="KW-0677">Repeat</keyword>
<feature type="region of interest" description="Disordered" evidence="10">
    <location>
        <begin position="106"/>
        <end position="248"/>
    </location>
</feature>
<feature type="region of interest" description="Disordered" evidence="10">
    <location>
        <begin position="1578"/>
        <end position="1652"/>
    </location>
</feature>
<organism evidence="12 13">
    <name type="scientific">Mesorhabditis spiculigera</name>
    <dbReference type="NCBI Taxonomy" id="96644"/>
    <lineage>
        <taxon>Eukaryota</taxon>
        <taxon>Metazoa</taxon>
        <taxon>Ecdysozoa</taxon>
        <taxon>Nematoda</taxon>
        <taxon>Chromadorea</taxon>
        <taxon>Rhabditida</taxon>
        <taxon>Rhabditina</taxon>
        <taxon>Rhabditomorpha</taxon>
        <taxon>Rhabditoidea</taxon>
        <taxon>Rhabditidae</taxon>
        <taxon>Mesorhabditinae</taxon>
        <taxon>Mesorhabditis</taxon>
    </lineage>
</organism>
<comment type="similarity">
    <text evidence="2">Belongs to the GLI C2H2-type zinc-finger protein family.</text>
</comment>
<feature type="compositionally biased region" description="Polar residues" evidence="10">
    <location>
        <begin position="1765"/>
        <end position="1780"/>
    </location>
</feature>
<feature type="compositionally biased region" description="Basic residues" evidence="10">
    <location>
        <begin position="48"/>
        <end position="66"/>
    </location>
</feature>
<dbReference type="InterPro" id="IPR043359">
    <property type="entry name" value="GLI-like"/>
</dbReference>
<protein>
    <recommendedName>
        <fullName evidence="11">C2H2-type domain-containing protein</fullName>
    </recommendedName>
</protein>
<keyword evidence="13" id="KW-1185">Reference proteome</keyword>
<evidence type="ECO:0000256" key="2">
    <source>
        <dbReference type="ARBA" id="ARBA00010831"/>
    </source>
</evidence>
<feature type="compositionally biased region" description="Acidic residues" evidence="10">
    <location>
        <begin position="757"/>
        <end position="779"/>
    </location>
</feature>
<feature type="region of interest" description="Disordered" evidence="10">
    <location>
        <begin position="1479"/>
        <end position="1515"/>
    </location>
</feature>
<comment type="caution">
    <text evidence="12">The sequence shown here is derived from an EMBL/GenBank/DDBJ whole genome shotgun (WGS) entry which is preliminary data.</text>
</comment>
<keyword evidence="8" id="KW-0539">Nucleus</keyword>
<proteinExistence type="inferred from homology"/>
<sequence length="1908" mass="216973">MDITERPTIVLQVQELPKKRVTRRKNEPAPAVDAQASRLPAEAPKAKEPRKRAPFTKRKPPARTRRIPPSIEPTGLKILADAAAQMEYLANVADIKMPHPRYPPVRPVAVVAPSGGQELPTSTEHSAAQSDEDGDTYTLYDLDQPIPEEDLIDPELEVEQPSTSQGHRSRREISIDRKRQAAYDRELAPKRNRIPETEYEDTEDDEPIDVEYEREAESPHGGSQNSQSQDSDDEPIEIESRPESPQPDPVLNCKWINCQYSTLDQDEFIAHFHDHLQAIKDDPTKPFCCRWRDCDRNTRPFKAYYMLMIHSRVHSLERPYKCDRCSKSYRRPENLRTHISSQHTHTPNYKCNICTKAFYNASDRSKHENRTHGKTKEYACPEFGCSKAYTDPSSLRKHVINAHGKTAYERIKLSKTMDSQGRWQKSRVPFSKRPRPPPVRRPMELQPEPEETGDDTEQRVLHIEETNEDVEAVDIEPAVEEPEEEFDSDAEARKILIPKLKRQYYEVEMDGKIEEVTTGYEYVDESLARPVPRRDASMRVTEIQEAEIVAAQDGGKEKQFVVIKDPVDGDVAHEFVEIVPEEAPAVERKTTRPRRSKVSVASGSKKVRSPDEADPETDEEPDIANYPVEAAVQEAVPSTEKDPDNANLPVATEEHEDQEANPDTDDEPDIANYPVQVDDDDEETDPEPDPDDFPVEEAGKDSGIPPQRPISMQSAGARVTPELAESENQPEDVQNDDEQDDPDTDPEPDPDHFPVEPDYDDAVQQDDAEGEDTDPEPDPDNFPLDDGNDTDPEPMPEQYPTSPGPHNGLQRLSLQDPRWSGSQHPGDRTLDFDMAQDFSMGDQTAAEWSQQMNMVSPSWQRMQPYDQMQQPMHGPEGPRRHMRMGPGQIQYEFTARKTVTYPGHMPNYQPLYAPMAVQRSSHLAELPSRPAMNDGPITQFQALLMEVITNSERESILRPGEVGPYRLTPFLKQQVALTQRVIPHLSNGDSFYHRSQMTQMMQADAKRRSLVMHQQRREALLDSYMKNQQSLDKLRKPFDPDRMTVCMEVSHQYHIGMLSPLKPQPEGTDSIVRVIADTGANVVFPDREESSAVDSTSRQYIVAGIGKESSQKFRNQILISGRAQCVNEARKRIRALTPVVVYFPVPDGRHKYTCETLRDCIEKARAIGFLSNVTVDIQLMAVEQSADLNDQHAADDEPSGVVVQVHGRFGDLRAIDDACEYIRLKIFDTEERERITFCSQIEVGFAQCSMLQTAGSKLGKLISQATRAALHFPRQPDQNSNSTLFCTAQCQKSVLKAVEHLMALSPLQLLVDVYQSDVRKTGCEFDFRNNWIEQYVSIFTTGSDYQPKGALECEKKCVFFAFATVEINAADLFGLARSYFDKRLFHGIDMLEFPTVPHLENLKCASREHIGLLRVACAAFPMEAFATPKDPDEEMAREGEHALRKDYMSNHSRSHDGGHYGQGQGSTSYNRNYGNNFERRSNFNRQGSFNRYNGNGGGMRKDNFPRRDSYYAGSNYQNRGYDYNNKMSYNQSDFYHRDAYGSNRNRRNFPTEPNLYENTSHRDWNSAKYASASYNNLAEAHQQQHQYSRQPSYNNGHSQTRSNNSHVNSYPSNLNNSRNSEQNLRRMQPRHHSGERMRNEHHQRYYNDQPKMDGAANEIRRIPSEEFPRAQPEPDERAKTSKISLQLKDTTESPNVQAMHHKVGDRVDYNRARPVRYDTKKQFPNTRKTGDSRASAYGAFPAIPTPRYAREDHSDYEDNKENRTRTPTQRSPTLSPTSMTSYAEVTAANKTGERMPPMELIQKASTGQHLREMPHELLQDDREDMGQSGQDTRTYAQIAGSNEPRKQGYNHPNQVDSPSDESYQSAFAMEGGGHRGAGPVSPRASTSSPPSPFHSNAQMPHLRRSTPY</sequence>
<feature type="compositionally biased region" description="Acidic residues" evidence="10">
    <location>
        <begin position="677"/>
        <end position="695"/>
    </location>
</feature>
<evidence type="ECO:0000313" key="13">
    <source>
        <dbReference type="Proteomes" id="UP001177023"/>
    </source>
</evidence>
<dbReference type="PANTHER" id="PTHR45718:SF8">
    <property type="entry name" value="GLIS FAMILY ZINC FINGER 2"/>
    <property type="match status" value="1"/>
</dbReference>
<evidence type="ECO:0000256" key="5">
    <source>
        <dbReference type="ARBA" id="ARBA00022771"/>
    </source>
</evidence>
<evidence type="ECO:0000256" key="3">
    <source>
        <dbReference type="ARBA" id="ARBA00022723"/>
    </source>
</evidence>
<feature type="domain" description="C2H2-type" evidence="11">
    <location>
        <begin position="378"/>
        <end position="403"/>
    </location>
</feature>
<evidence type="ECO:0000256" key="4">
    <source>
        <dbReference type="ARBA" id="ARBA00022737"/>
    </source>
</evidence>
<dbReference type="InterPro" id="IPR056436">
    <property type="entry name" value="Znf-C2H2_ZIC1-5/GLI1-3-like"/>
</dbReference>
<dbReference type="SMART" id="SM00355">
    <property type="entry name" value="ZnF_C2H2"/>
    <property type="match status" value="5"/>
</dbReference>
<dbReference type="SUPFAM" id="SSF57667">
    <property type="entry name" value="beta-beta-alpha zinc fingers"/>
    <property type="match status" value="2"/>
</dbReference>
<dbReference type="InterPro" id="IPR036236">
    <property type="entry name" value="Znf_C2H2_sf"/>
</dbReference>
<evidence type="ECO:0000256" key="10">
    <source>
        <dbReference type="SAM" id="MobiDB-lite"/>
    </source>
</evidence>
<feature type="region of interest" description="Disordered" evidence="10">
    <location>
        <begin position="1822"/>
        <end position="1908"/>
    </location>
</feature>
<feature type="region of interest" description="Disordered" evidence="10">
    <location>
        <begin position="1538"/>
        <end position="1560"/>
    </location>
</feature>
<dbReference type="GO" id="GO:0000981">
    <property type="term" value="F:DNA-binding transcription factor activity, RNA polymerase II-specific"/>
    <property type="evidence" value="ECO:0007669"/>
    <property type="project" value="TreeGrafter"/>
</dbReference>
<feature type="compositionally biased region" description="Basic and acidic residues" evidence="10">
    <location>
        <begin position="1499"/>
        <end position="1509"/>
    </location>
</feature>
<feature type="compositionally biased region" description="Acidic residues" evidence="10">
    <location>
        <begin position="197"/>
        <end position="210"/>
    </location>
</feature>
<feature type="compositionally biased region" description="Acidic residues" evidence="10">
    <location>
        <begin position="612"/>
        <end position="622"/>
    </location>
</feature>
<keyword evidence="3" id="KW-0479">Metal-binding</keyword>
<feature type="compositionally biased region" description="Low complexity" evidence="10">
    <location>
        <begin position="1879"/>
        <end position="1888"/>
    </location>
</feature>
<dbReference type="Gene3D" id="3.30.160.60">
    <property type="entry name" value="Classic Zinc Finger"/>
    <property type="match status" value="3"/>
</dbReference>
<feature type="region of interest" description="Disordered" evidence="10">
    <location>
        <begin position="18"/>
        <end position="73"/>
    </location>
</feature>
<feature type="domain" description="C2H2-type" evidence="11">
    <location>
        <begin position="349"/>
        <end position="377"/>
    </location>
</feature>
<gene>
    <name evidence="12" type="ORF">MSPICULIGERA_LOCUS3331</name>
</gene>
<dbReference type="PANTHER" id="PTHR45718">
    <property type="entry name" value="TRANSCRIPTIONAL ACTIVATOR CUBITUS INTERRUPTUS"/>
    <property type="match status" value="1"/>
</dbReference>
<dbReference type="Proteomes" id="UP001177023">
    <property type="component" value="Unassembled WGS sequence"/>
</dbReference>
<evidence type="ECO:0000256" key="9">
    <source>
        <dbReference type="PROSITE-ProRule" id="PRU00042"/>
    </source>
</evidence>
<evidence type="ECO:0000313" key="12">
    <source>
        <dbReference type="EMBL" id="CAJ0564658.1"/>
    </source>
</evidence>
<dbReference type="Gene3D" id="3.30.310.270">
    <property type="match status" value="1"/>
</dbReference>
<keyword evidence="6" id="KW-0862">Zinc</keyword>
<dbReference type="PROSITE" id="PS50157">
    <property type="entry name" value="ZINC_FINGER_C2H2_2"/>
    <property type="match status" value="4"/>
</dbReference>
<feature type="domain" description="C2H2-type" evidence="11">
    <location>
        <begin position="320"/>
        <end position="350"/>
    </location>
</feature>
<feature type="compositionally biased region" description="Basic and acidic residues" evidence="10">
    <location>
        <begin position="171"/>
        <end position="196"/>
    </location>
</feature>
<feature type="compositionally biased region" description="Acidic residues" evidence="10">
    <location>
        <begin position="654"/>
        <end position="669"/>
    </location>
</feature>
<feature type="compositionally biased region" description="Polar residues" evidence="10">
    <location>
        <begin position="1483"/>
        <end position="1493"/>
    </location>
</feature>
<dbReference type="PROSITE" id="PS00028">
    <property type="entry name" value="ZINC_FINGER_C2H2_1"/>
    <property type="match status" value="3"/>
</dbReference>
<feature type="region of interest" description="Disordered" evidence="10">
    <location>
        <begin position="415"/>
        <end position="456"/>
    </location>
</feature>
<feature type="compositionally biased region" description="Acidic residues" evidence="10">
    <location>
        <begin position="724"/>
        <end position="748"/>
    </location>
</feature>
<feature type="region of interest" description="Disordered" evidence="10">
    <location>
        <begin position="579"/>
        <end position="830"/>
    </location>
</feature>
<dbReference type="EMBL" id="CATQJA010000898">
    <property type="protein sequence ID" value="CAJ0564658.1"/>
    <property type="molecule type" value="Genomic_DNA"/>
</dbReference>
<evidence type="ECO:0000256" key="1">
    <source>
        <dbReference type="ARBA" id="ARBA00004123"/>
    </source>
</evidence>
<feature type="region of interest" description="Disordered" evidence="10">
    <location>
        <begin position="1722"/>
        <end position="1780"/>
    </location>
</feature>
<accession>A0AA36CA72</accession>
<keyword evidence="5 9" id="KW-0863">Zinc-finger</keyword>
<feature type="non-terminal residue" evidence="12">
    <location>
        <position position="1908"/>
    </location>
</feature>
<feature type="compositionally biased region" description="Polar residues" evidence="10">
    <location>
        <begin position="1850"/>
        <end position="1865"/>
    </location>
</feature>
<evidence type="ECO:0000259" key="11">
    <source>
        <dbReference type="PROSITE" id="PS50157"/>
    </source>
</evidence>
<dbReference type="Pfam" id="PF23561">
    <property type="entry name" value="zf-C2H2_15"/>
    <property type="match status" value="1"/>
</dbReference>
<evidence type="ECO:0000256" key="7">
    <source>
        <dbReference type="ARBA" id="ARBA00023125"/>
    </source>
</evidence>
<evidence type="ECO:0000256" key="8">
    <source>
        <dbReference type="ARBA" id="ARBA00023242"/>
    </source>
</evidence>
<reference evidence="12" key="1">
    <citation type="submission" date="2023-06" db="EMBL/GenBank/DDBJ databases">
        <authorList>
            <person name="Delattre M."/>
        </authorList>
    </citation>
    <scope>NUCLEOTIDE SEQUENCE</scope>
    <source>
        <strain evidence="12">AF72</strain>
    </source>
</reference>
<dbReference type="FunFam" id="3.30.160.60:FF:000065">
    <property type="entry name" value="B-cell CLL/lymphoma 6, member B"/>
    <property type="match status" value="1"/>
</dbReference>
<keyword evidence="7" id="KW-0238">DNA-binding</keyword>
<feature type="compositionally biased region" description="Basic and acidic residues" evidence="10">
    <location>
        <begin position="1632"/>
        <end position="1645"/>
    </location>
</feature>
<feature type="domain" description="C2H2-type" evidence="11">
    <location>
        <begin position="292"/>
        <end position="319"/>
    </location>
</feature>
<feature type="compositionally biased region" description="Acidic residues" evidence="10">
    <location>
        <begin position="146"/>
        <end position="158"/>
    </location>
</feature>
<name>A0AA36CA72_9BILA</name>
<comment type="subcellular location">
    <subcellularLocation>
        <location evidence="1">Nucleus</location>
    </subcellularLocation>
</comment>
<evidence type="ECO:0000256" key="6">
    <source>
        <dbReference type="ARBA" id="ARBA00022833"/>
    </source>
</evidence>
<feature type="compositionally biased region" description="Basic and acidic residues" evidence="10">
    <location>
        <begin position="1748"/>
        <end position="1764"/>
    </location>
</feature>
<dbReference type="InterPro" id="IPR013087">
    <property type="entry name" value="Znf_C2H2_type"/>
</dbReference>
<dbReference type="Gene3D" id="3.30.310.210">
    <property type="match status" value="1"/>
</dbReference>
<feature type="compositionally biased region" description="Polar residues" evidence="10">
    <location>
        <begin position="1578"/>
        <end position="1622"/>
    </location>
</feature>